<keyword evidence="1" id="KW-0812">Transmembrane</keyword>
<gene>
    <name evidence="2" type="ORF">BDV39DRAFT_168876</name>
</gene>
<evidence type="ECO:0000313" key="3">
    <source>
        <dbReference type="Proteomes" id="UP000325945"/>
    </source>
</evidence>
<protein>
    <recommendedName>
        <fullName evidence="4">Transmembrane protein</fullName>
    </recommendedName>
</protein>
<organism evidence="2 3">
    <name type="scientific">Aspergillus sergii</name>
    <dbReference type="NCBI Taxonomy" id="1034303"/>
    <lineage>
        <taxon>Eukaryota</taxon>
        <taxon>Fungi</taxon>
        <taxon>Dikarya</taxon>
        <taxon>Ascomycota</taxon>
        <taxon>Pezizomycotina</taxon>
        <taxon>Eurotiomycetes</taxon>
        <taxon>Eurotiomycetidae</taxon>
        <taxon>Eurotiales</taxon>
        <taxon>Aspergillaceae</taxon>
        <taxon>Aspergillus</taxon>
        <taxon>Aspergillus subgen. Circumdati</taxon>
    </lineage>
</organism>
<sequence>MTSAKEGHKKKRKTTQIVVSASAPIKLHCRPMSNHACYGCNNLLYVILGFFSFLFAARSADF</sequence>
<evidence type="ECO:0000256" key="1">
    <source>
        <dbReference type="SAM" id="Phobius"/>
    </source>
</evidence>
<name>A0A5N6XGP6_9EURO</name>
<accession>A0A5N6XGP6</accession>
<proteinExistence type="predicted"/>
<reference evidence="3" key="1">
    <citation type="submission" date="2019-04" db="EMBL/GenBank/DDBJ databases">
        <title>Friends and foes A comparative genomics studyof 23 Aspergillus species from section Flavi.</title>
        <authorList>
            <consortium name="DOE Joint Genome Institute"/>
            <person name="Kjaerbolling I."/>
            <person name="Vesth T."/>
            <person name="Frisvad J.C."/>
            <person name="Nybo J.L."/>
            <person name="Theobald S."/>
            <person name="Kildgaard S."/>
            <person name="Isbrandt T."/>
            <person name="Kuo A."/>
            <person name="Sato A."/>
            <person name="Lyhne E.K."/>
            <person name="Kogle M.E."/>
            <person name="Wiebenga A."/>
            <person name="Kun R.S."/>
            <person name="Lubbers R.J."/>
            <person name="Makela M.R."/>
            <person name="Barry K."/>
            <person name="Chovatia M."/>
            <person name="Clum A."/>
            <person name="Daum C."/>
            <person name="Haridas S."/>
            <person name="He G."/>
            <person name="LaButti K."/>
            <person name="Lipzen A."/>
            <person name="Mondo S."/>
            <person name="Riley R."/>
            <person name="Salamov A."/>
            <person name="Simmons B.A."/>
            <person name="Magnuson J.K."/>
            <person name="Henrissat B."/>
            <person name="Mortensen U.H."/>
            <person name="Larsen T.O."/>
            <person name="Devries R.P."/>
            <person name="Grigoriev I.V."/>
            <person name="Machida M."/>
            <person name="Baker S.E."/>
            <person name="Andersen M.R."/>
        </authorList>
    </citation>
    <scope>NUCLEOTIDE SEQUENCE [LARGE SCALE GENOMIC DNA]</scope>
    <source>
        <strain evidence="3">CBS 130017</strain>
    </source>
</reference>
<keyword evidence="3" id="KW-1185">Reference proteome</keyword>
<evidence type="ECO:0000313" key="2">
    <source>
        <dbReference type="EMBL" id="KAE8331546.1"/>
    </source>
</evidence>
<keyword evidence="1" id="KW-0472">Membrane</keyword>
<dbReference type="AlphaFoldDB" id="A0A5N6XGP6"/>
<evidence type="ECO:0008006" key="4">
    <source>
        <dbReference type="Google" id="ProtNLM"/>
    </source>
</evidence>
<dbReference type="EMBL" id="ML741769">
    <property type="protein sequence ID" value="KAE8331546.1"/>
    <property type="molecule type" value="Genomic_DNA"/>
</dbReference>
<keyword evidence="1" id="KW-1133">Transmembrane helix</keyword>
<dbReference type="Proteomes" id="UP000325945">
    <property type="component" value="Unassembled WGS sequence"/>
</dbReference>
<feature type="transmembrane region" description="Helical" evidence="1">
    <location>
        <begin position="36"/>
        <end position="57"/>
    </location>
</feature>